<dbReference type="InterPro" id="IPR011989">
    <property type="entry name" value="ARM-like"/>
</dbReference>
<keyword evidence="2" id="KW-0647">Proteasome</keyword>
<dbReference type="GO" id="GO:0043161">
    <property type="term" value="P:proteasome-mediated ubiquitin-dependent protein catabolic process"/>
    <property type="evidence" value="ECO:0007669"/>
    <property type="project" value="TreeGrafter"/>
</dbReference>
<evidence type="ECO:0000256" key="1">
    <source>
        <dbReference type="ARBA" id="ARBA00022737"/>
    </source>
</evidence>
<dbReference type="InterPro" id="IPR002015">
    <property type="entry name" value="Proteasome/cyclosome_rpt"/>
</dbReference>
<dbReference type="InterPro" id="IPR016024">
    <property type="entry name" value="ARM-type_fold"/>
</dbReference>
<dbReference type="GO" id="GO:0034515">
    <property type="term" value="C:proteasome storage granule"/>
    <property type="evidence" value="ECO:0007669"/>
    <property type="project" value="TreeGrafter"/>
</dbReference>
<proteinExistence type="predicted"/>
<name>A0A1B6E1D5_9HEMI</name>
<dbReference type="PANTHER" id="PTHR10943:SF1">
    <property type="entry name" value="26S PROTEASOME NON-ATPASE REGULATORY SUBUNIT 2"/>
    <property type="match status" value="1"/>
</dbReference>
<dbReference type="EMBL" id="GEDC01005555">
    <property type="protein sequence ID" value="JAS31743.1"/>
    <property type="molecule type" value="Transcribed_RNA"/>
</dbReference>
<reference evidence="4" key="1">
    <citation type="submission" date="2015-12" db="EMBL/GenBank/DDBJ databases">
        <title>De novo transcriptome assembly of four potential Pierce s Disease insect vectors from Arizona vineyards.</title>
        <authorList>
            <person name="Tassone E.E."/>
        </authorList>
    </citation>
    <scope>NUCLEOTIDE SEQUENCE</scope>
</reference>
<dbReference type="SUPFAM" id="SSF48371">
    <property type="entry name" value="ARM repeat"/>
    <property type="match status" value="1"/>
</dbReference>
<evidence type="ECO:0000256" key="2">
    <source>
        <dbReference type="ARBA" id="ARBA00022942"/>
    </source>
</evidence>
<sequence length="429" mass="46395">MLAGLGLAYAGSCRKDVLDILYPVLTDNKTTPEIRGFAALSIGLICVGGSPNHEALAAILQILFDKNLSDFTEDPYTKYITLALGLCVMGQKDNTEALDEAVKVLSEPLLSFVQQMILMCAYAGSGDVLLIQKQLHICSMHFPDVKTNKKRNRDKVETEEKNNDDLGAGPLPLVQGIATLSVAVIAMGEEIATNMTNRIFGQLGRFGESAVRSAVPLALALSSISNPQMNVLDVLNKYSHDIDEDVQVNAILAMGLVGAGSNNGRLAVMLRQLAQYYTKIPFNLYMVRISQGLMHLGKGTLSLNPLHNDRQVMNPVALAGILITLVSFIDGSNVIASQSPYLLYSLVTAIYPRWLVTLDENLEPLHVTVRVGQAIDVLGKAGTPKNITGVRTHTTPVLLAVGEKAELATESYEPLSPVLEGFVILRKVD</sequence>
<evidence type="ECO:0000259" key="3">
    <source>
        <dbReference type="Pfam" id="PF18051"/>
    </source>
</evidence>
<dbReference type="Pfam" id="PF01851">
    <property type="entry name" value="PC_rep"/>
    <property type="match status" value="2"/>
</dbReference>
<dbReference type="GO" id="GO:0008540">
    <property type="term" value="C:proteasome regulatory particle, base subcomplex"/>
    <property type="evidence" value="ECO:0007669"/>
    <property type="project" value="TreeGrafter"/>
</dbReference>
<dbReference type="Pfam" id="PF18051">
    <property type="entry name" value="RPN1_C"/>
    <property type="match status" value="1"/>
</dbReference>
<dbReference type="InterPro" id="IPR041433">
    <property type="entry name" value="RPN1_C"/>
</dbReference>
<dbReference type="Gene3D" id="1.25.10.10">
    <property type="entry name" value="Leucine-rich Repeat Variant"/>
    <property type="match status" value="1"/>
</dbReference>
<keyword evidence="1" id="KW-0677">Repeat</keyword>
<dbReference type="GO" id="GO:0005634">
    <property type="term" value="C:nucleus"/>
    <property type="evidence" value="ECO:0007669"/>
    <property type="project" value="TreeGrafter"/>
</dbReference>
<dbReference type="PANTHER" id="PTHR10943">
    <property type="entry name" value="26S PROTEASOME NON-ATPASE REGULATORY SUBUNIT"/>
    <property type="match status" value="1"/>
</dbReference>
<organism evidence="4">
    <name type="scientific">Clastoptera arizonana</name>
    <name type="common">Arizona spittle bug</name>
    <dbReference type="NCBI Taxonomy" id="38151"/>
    <lineage>
        <taxon>Eukaryota</taxon>
        <taxon>Metazoa</taxon>
        <taxon>Ecdysozoa</taxon>
        <taxon>Arthropoda</taxon>
        <taxon>Hexapoda</taxon>
        <taxon>Insecta</taxon>
        <taxon>Pterygota</taxon>
        <taxon>Neoptera</taxon>
        <taxon>Paraneoptera</taxon>
        <taxon>Hemiptera</taxon>
        <taxon>Auchenorrhyncha</taxon>
        <taxon>Cercopoidea</taxon>
        <taxon>Clastopteridae</taxon>
        <taxon>Clastoptera</taxon>
    </lineage>
</organism>
<evidence type="ECO:0000313" key="4">
    <source>
        <dbReference type="EMBL" id="JAS31743.1"/>
    </source>
</evidence>
<gene>
    <name evidence="4" type="ORF">g.24718</name>
</gene>
<protein>
    <recommendedName>
        <fullName evidence="3">26S proteasome non-ATPase regulatory subunit RPN1 C-terminal domain-containing protein</fullName>
    </recommendedName>
</protein>
<dbReference type="AlphaFoldDB" id="A0A1B6E1D5"/>
<feature type="domain" description="26S proteasome non-ATPase regulatory subunit RPN1 C-terminal" evidence="3">
    <location>
        <begin position="378"/>
        <end position="427"/>
    </location>
</feature>
<accession>A0A1B6E1D5</accession>